<proteinExistence type="predicted"/>
<organism evidence="1 2">
    <name type="scientific">Stenotrophomonas rhizophila</name>
    <dbReference type="NCBI Taxonomy" id="216778"/>
    <lineage>
        <taxon>Bacteria</taxon>
        <taxon>Pseudomonadati</taxon>
        <taxon>Pseudomonadota</taxon>
        <taxon>Gammaproteobacteria</taxon>
        <taxon>Lysobacterales</taxon>
        <taxon>Lysobacteraceae</taxon>
        <taxon>Stenotrophomonas</taxon>
    </lineage>
</organism>
<evidence type="ECO:0000313" key="2">
    <source>
        <dbReference type="Proteomes" id="UP000449004"/>
    </source>
</evidence>
<dbReference type="AlphaFoldDB" id="A0A7V7YF56"/>
<accession>A0A7V7YF56</accession>
<dbReference type="Proteomes" id="UP000449004">
    <property type="component" value="Unassembled WGS sequence"/>
</dbReference>
<reference evidence="1 2" key="1">
    <citation type="submission" date="2019-10" db="EMBL/GenBank/DDBJ databases">
        <title>Halotolerant bacteria associated to Saharan-endemic halophytes Stipa tenacissima L. and Atriplex halimus L mitigate salt stress and promote growth of tomato plants.</title>
        <authorList>
            <person name="Dif G."/>
        </authorList>
    </citation>
    <scope>NUCLEOTIDE SEQUENCE [LARGE SCALE GENOMIC DNA]</scope>
    <source>
        <strain evidence="1 2">IS26</strain>
    </source>
</reference>
<evidence type="ECO:0000313" key="1">
    <source>
        <dbReference type="EMBL" id="KAB7629763.1"/>
    </source>
</evidence>
<dbReference type="RefSeq" id="WP_152153161.1">
    <property type="nucleotide sequence ID" value="NZ_WELC01000015.1"/>
</dbReference>
<gene>
    <name evidence="1" type="ORF">F9K92_12275</name>
</gene>
<name>A0A7V7YF56_9GAMM</name>
<comment type="caution">
    <text evidence="1">The sequence shown here is derived from an EMBL/GenBank/DDBJ whole genome shotgun (WGS) entry which is preliminary data.</text>
</comment>
<sequence length="325" mass="36496">MLARVRPTPAGRSAMGFRLDSLLRSAALLVCAAPLLTACARTNRETVLSSDTLKVVAVTESRLDINVSKYQHYTTYVLYVDGNRLSDQGFSALLQDPEAAGDQFVHTDAVVLDEDAVLIASHNRDGSRCWTTRLVARNGTPTLDTIMKGTADCSLRPAAPGWRALYRDPGDLILIRERPFQVHPIAGYWYALWIDGDTVALYRKDRDHERLVVRLARISSDTPLAEQTLPMQTYAEPDLLHAPPEQRRQWLFDNFTVSTGASPSIALRSDHRLDTITPEVWAEYQEIERQNKERDAQARAAGDAWIEAQRRELIEADATERDTPK</sequence>
<protein>
    <submittedName>
        <fullName evidence="1">Uncharacterized protein</fullName>
    </submittedName>
</protein>
<dbReference type="EMBL" id="WELC01000015">
    <property type="protein sequence ID" value="KAB7629763.1"/>
    <property type="molecule type" value="Genomic_DNA"/>
</dbReference>